<organism evidence="2 3">
    <name type="scientific">Cryptococcus wingfieldii CBS 7118</name>
    <dbReference type="NCBI Taxonomy" id="1295528"/>
    <lineage>
        <taxon>Eukaryota</taxon>
        <taxon>Fungi</taxon>
        <taxon>Dikarya</taxon>
        <taxon>Basidiomycota</taxon>
        <taxon>Agaricomycotina</taxon>
        <taxon>Tremellomycetes</taxon>
        <taxon>Tremellales</taxon>
        <taxon>Cryptococcaceae</taxon>
        <taxon>Cryptococcus</taxon>
    </lineage>
</organism>
<comment type="caution">
    <text evidence="2">The sequence shown here is derived from an EMBL/GenBank/DDBJ whole genome shotgun (WGS) entry which is preliminary data.</text>
</comment>
<accession>A0A1E3JWK9</accession>
<dbReference type="EMBL" id="AWGH01000004">
    <property type="protein sequence ID" value="ODO05248.1"/>
    <property type="molecule type" value="Genomic_DNA"/>
</dbReference>
<evidence type="ECO:0000256" key="1">
    <source>
        <dbReference type="SAM" id="MobiDB-lite"/>
    </source>
</evidence>
<gene>
    <name evidence="2" type="ORF">L198_01939</name>
</gene>
<protein>
    <submittedName>
        <fullName evidence="2">Uncharacterized protein</fullName>
    </submittedName>
</protein>
<reference evidence="2 3" key="1">
    <citation type="submission" date="2016-06" db="EMBL/GenBank/DDBJ databases">
        <title>Evolution of pathogenesis and genome organization in the Tremellales.</title>
        <authorList>
            <person name="Cuomo C."/>
            <person name="Litvintseva A."/>
            <person name="Heitman J."/>
            <person name="Chen Y."/>
            <person name="Sun S."/>
            <person name="Springer D."/>
            <person name="Dromer F."/>
            <person name="Young S."/>
            <person name="Zeng Q."/>
            <person name="Chapman S."/>
            <person name="Gujja S."/>
            <person name="Saif S."/>
            <person name="Birren B."/>
        </authorList>
    </citation>
    <scope>NUCLEOTIDE SEQUENCE [LARGE SCALE GENOMIC DNA]</scope>
    <source>
        <strain evidence="2 3">CBS 7118</strain>
    </source>
</reference>
<feature type="compositionally biased region" description="Polar residues" evidence="1">
    <location>
        <begin position="1"/>
        <end position="29"/>
    </location>
</feature>
<dbReference type="OrthoDB" id="10332217at2759"/>
<dbReference type="Proteomes" id="UP000094819">
    <property type="component" value="Unassembled WGS sequence"/>
</dbReference>
<dbReference type="GeneID" id="30191152"/>
<dbReference type="RefSeq" id="XP_019033903.1">
    <property type="nucleotide sequence ID" value="XM_019174096.1"/>
</dbReference>
<evidence type="ECO:0000313" key="3">
    <source>
        <dbReference type="Proteomes" id="UP000094819"/>
    </source>
</evidence>
<sequence length="99" mass="10683">MALPAQQQHSLQVNTSQPRPLTTMTQQRNLVRHSNDTRGEDDVSVFSFSDDTGSSIWCCFGRSKAKAKSSSRLATPVRPQPLVNPFVAASEKAGPAPSA</sequence>
<keyword evidence="3" id="KW-1185">Reference proteome</keyword>
<evidence type="ECO:0000313" key="2">
    <source>
        <dbReference type="EMBL" id="ODO05248.1"/>
    </source>
</evidence>
<feature type="region of interest" description="Disordered" evidence="1">
    <location>
        <begin position="1"/>
        <end position="41"/>
    </location>
</feature>
<dbReference type="AlphaFoldDB" id="A0A1E3JWK9"/>
<proteinExistence type="predicted"/>
<name>A0A1E3JWK9_9TREE</name>